<protein>
    <recommendedName>
        <fullName evidence="2">DUF4123 domain-containing protein</fullName>
    </recommendedName>
</protein>
<evidence type="ECO:0000313" key="3">
    <source>
        <dbReference type="EMBL" id="KIT15172.1"/>
    </source>
</evidence>
<dbReference type="OrthoDB" id="6431152at2"/>
<name>A0A0D1CK97_9RHOB</name>
<proteinExistence type="predicted"/>
<dbReference type="RefSeq" id="WP_043919895.1">
    <property type="nucleotide sequence ID" value="NZ_FZPF01000022.1"/>
</dbReference>
<comment type="caution">
    <text evidence="3">The sequence shown here is derived from an EMBL/GenBank/DDBJ whole genome shotgun (WGS) entry which is preliminary data.</text>
</comment>
<dbReference type="EMBL" id="JYFE01000058">
    <property type="protein sequence ID" value="KIT15172.1"/>
    <property type="molecule type" value="Genomic_DNA"/>
</dbReference>
<reference evidence="3 4" key="1">
    <citation type="submission" date="2015-02" db="EMBL/GenBank/DDBJ databases">
        <title>Genome Sequence of Jannaschia aquimarina DSM28248, a member of the Roseobacter clade.</title>
        <authorList>
            <person name="Voget S."/>
            <person name="Daniel R."/>
        </authorList>
    </citation>
    <scope>NUCLEOTIDE SEQUENCE [LARGE SCALE GENOMIC DNA]</scope>
    <source>
        <strain evidence="3 4">GSW-M26</strain>
    </source>
</reference>
<sequence>MTHTTGDGGYWTNLLGPSAQDGAPTSALTVETIKGVEPLNDQFGVAAPLTVPPALRKALFGQPAPNEGSAPSPPLHTYAVLDAARVQGLPEMLETSGLDHACLFQGEAAEDYRDVAPYLVHLEEGQQLTRQLFIQGDAPWEMWDAEPGVFLRSTAPLDALKKHLRKFTKVQDQDGRWVYFRFWEGGGLLSLLRVWATRRQKLASFTARSKPDGIRGIVVLDRTGTATVVRLMENDHEQTVNAPFQLDADDRRALSSWRDARFDRRLLAELTTAYPALDAAQADETGDWLRSVIDAAEDAGIRLEPAIVNFAHAAYLLRADPCTHGETVHLLRDRTLHQKDRARLARAAAERRSKLRG</sequence>
<dbReference type="AlphaFoldDB" id="A0A0D1CK97"/>
<evidence type="ECO:0000259" key="2">
    <source>
        <dbReference type="Pfam" id="PF13503"/>
    </source>
</evidence>
<dbReference type="InterPro" id="IPR025391">
    <property type="entry name" value="DUF4123"/>
</dbReference>
<dbReference type="Pfam" id="PF13503">
    <property type="entry name" value="DUF4123"/>
    <property type="match status" value="1"/>
</dbReference>
<gene>
    <name evidence="3" type="ORF">jaqu_31170</name>
</gene>
<feature type="region of interest" description="Disordered" evidence="1">
    <location>
        <begin position="1"/>
        <end position="24"/>
    </location>
</feature>
<accession>A0A0D1CK97</accession>
<dbReference type="PATRIC" id="fig|935700.4.peg.3220"/>
<keyword evidence="4" id="KW-1185">Reference proteome</keyword>
<feature type="domain" description="DUF4123" evidence="2">
    <location>
        <begin position="78"/>
        <end position="199"/>
    </location>
</feature>
<evidence type="ECO:0000256" key="1">
    <source>
        <dbReference type="SAM" id="MobiDB-lite"/>
    </source>
</evidence>
<evidence type="ECO:0000313" key="4">
    <source>
        <dbReference type="Proteomes" id="UP000032232"/>
    </source>
</evidence>
<dbReference type="Proteomes" id="UP000032232">
    <property type="component" value="Unassembled WGS sequence"/>
</dbReference>
<organism evidence="3 4">
    <name type="scientific">Jannaschia aquimarina</name>
    <dbReference type="NCBI Taxonomy" id="935700"/>
    <lineage>
        <taxon>Bacteria</taxon>
        <taxon>Pseudomonadati</taxon>
        <taxon>Pseudomonadota</taxon>
        <taxon>Alphaproteobacteria</taxon>
        <taxon>Rhodobacterales</taxon>
        <taxon>Roseobacteraceae</taxon>
        <taxon>Jannaschia</taxon>
    </lineage>
</organism>
<dbReference type="STRING" id="935700.jaqu_31170"/>